<dbReference type="Gene3D" id="1.10.1200.10">
    <property type="entry name" value="ACP-like"/>
    <property type="match status" value="1"/>
</dbReference>
<dbReference type="InterPro" id="IPR051414">
    <property type="entry name" value="Adenylate-forming_Reductase"/>
</dbReference>
<dbReference type="Proteomes" id="UP000030751">
    <property type="component" value="Unassembled WGS sequence"/>
</dbReference>
<dbReference type="SUPFAM" id="SSF47336">
    <property type="entry name" value="ACP-like"/>
    <property type="match status" value="1"/>
</dbReference>
<dbReference type="PROSITE" id="PS50075">
    <property type="entry name" value="CARRIER"/>
    <property type="match status" value="1"/>
</dbReference>
<keyword evidence="3" id="KW-0521">NADP</keyword>
<evidence type="ECO:0000259" key="4">
    <source>
        <dbReference type="PROSITE" id="PS50075"/>
    </source>
</evidence>
<dbReference type="Gene3D" id="3.40.50.12780">
    <property type="entry name" value="N-terminal domain of ligase-like"/>
    <property type="match status" value="1"/>
</dbReference>
<reference evidence="5" key="2">
    <citation type="submission" date="2012-05" db="EMBL/GenBank/DDBJ databases">
        <title>Annotation of the Genome Sequence of Fusarium oxysporum HDV247.</title>
        <authorList>
            <consortium name="The Broad Institute Genomics Platform"/>
            <person name="Ma L.-J."/>
            <person name="Corby-Kistler H."/>
            <person name="Broz K."/>
            <person name="Gale L.R."/>
            <person name="Jonkers W."/>
            <person name="O'Donnell K."/>
            <person name="Ploetz R."/>
            <person name="Steinberg C."/>
            <person name="Schwartz D.C."/>
            <person name="VanEtten H."/>
            <person name="Zhou S."/>
            <person name="Young S.K."/>
            <person name="Zeng Q."/>
            <person name="Gargeya S."/>
            <person name="Fitzgerald M."/>
            <person name="Abouelleil A."/>
            <person name="Alvarado L."/>
            <person name="Chapman S.B."/>
            <person name="Gainer-Dewar J."/>
            <person name="Goldberg J."/>
            <person name="Griggs A."/>
            <person name="Gujja S."/>
            <person name="Hansen M."/>
            <person name="Howarth C."/>
            <person name="Imamovic A."/>
            <person name="Ireland A."/>
            <person name="Larimer J."/>
            <person name="McCowan C."/>
            <person name="Murphy C."/>
            <person name="Pearson M."/>
            <person name="Poon T.W."/>
            <person name="Priest M."/>
            <person name="Roberts A."/>
            <person name="Saif S."/>
            <person name="Shea T."/>
            <person name="Sykes S."/>
            <person name="Wortman J."/>
            <person name="Nusbaum C."/>
            <person name="Birren B."/>
        </authorList>
    </citation>
    <scope>NUCLEOTIDE SEQUENCE</scope>
    <source>
        <strain evidence="5">HDV247</strain>
    </source>
</reference>
<dbReference type="InterPro" id="IPR020806">
    <property type="entry name" value="PKS_PP-bd"/>
</dbReference>
<evidence type="ECO:0000256" key="2">
    <source>
        <dbReference type="ARBA" id="ARBA00022553"/>
    </source>
</evidence>
<evidence type="ECO:0000256" key="3">
    <source>
        <dbReference type="ARBA" id="ARBA00022857"/>
    </source>
</evidence>
<protein>
    <recommendedName>
        <fullName evidence="4">Carrier domain-containing protein</fullName>
    </recommendedName>
</protein>
<dbReference type="SMART" id="SM00823">
    <property type="entry name" value="PKS_PP"/>
    <property type="match status" value="1"/>
</dbReference>
<dbReference type="PANTHER" id="PTHR43439">
    <property type="entry name" value="PHENYLACETATE-COENZYME A LIGASE"/>
    <property type="match status" value="1"/>
</dbReference>
<dbReference type="OrthoDB" id="429813at2759"/>
<dbReference type="PANTHER" id="PTHR43439:SF2">
    <property type="entry name" value="ENZYME, PUTATIVE (JCVI)-RELATED"/>
    <property type="match status" value="1"/>
</dbReference>
<dbReference type="InterPro" id="IPR042099">
    <property type="entry name" value="ANL_N_sf"/>
</dbReference>
<proteinExistence type="predicted"/>
<dbReference type="Pfam" id="PF23562">
    <property type="entry name" value="AMP-binding_C_3"/>
    <property type="match status" value="1"/>
</dbReference>
<dbReference type="SUPFAM" id="SSF51735">
    <property type="entry name" value="NAD(P)-binding Rossmann-fold domains"/>
    <property type="match status" value="1"/>
</dbReference>
<reference evidence="5" key="1">
    <citation type="submission" date="2011-10" db="EMBL/GenBank/DDBJ databases">
        <title>The Genome Sequence of Fusarium oxysporum HDV247.</title>
        <authorList>
            <consortium name="The Broad Institute Genome Sequencing Platform"/>
            <person name="Ma L.-J."/>
            <person name="Gale L.R."/>
            <person name="Schwartz D.C."/>
            <person name="Zhou S."/>
            <person name="Corby-Kistler H."/>
            <person name="Young S.K."/>
            <person name="Zeng Q."/>
            <person name="Gargeya S."/>
            <person name="Fitzgerald M."/>
            <person name="Haas B."/>
            <person name="Abouelleil A."/>
            <person name="Alvarado L."/>
            <person name="Arachchi H.M."/>
            <person name="Berlin A."/>
            <person name="Brown A."/>
            <person name="Chapman S.B."/>
            <person name="Chen Z."/>
            <person name="Dunbar C."/>
            <person name="Freedman E."/>
            <person name="Gearin G."/>
            <person name="Goldberg J."/>
            <person name="Griggs A."/>
            <person name="Gujja S."/>
            <person name="Heiman D."/>
            <person name="Howarth C."/>
            <person name="Larson L."/>
            <person name="Lui A."/>
            <person name="MacDonald P.J.P."/>
            <person name="Montmayeur A."/>
            <person name="Murphy C."/>
            <person name="Neiman D."/>
            <person name="Pearson M."/>
            <person name="Priest M."/>
            <person name="Roberts A."/>
            <person name="Saif S."/>
            <person name="Shea T."/>
            <person name="Shenoy N."/>
            <person name="Sisk P."/>
            <person name="Stolte C."/>
            <person name="Sykes S."/>
            <person name="Wortman J."/>
            <person name="Nusbaum C."/>
            <person name="Birren B."/>
        </authorList>
    </citation>
    <scope>NUCLEOTIDE SEQUENCE [LARGE SCALE GENOMIC DNA]</scope>
    <source>
        <strain evidence="5">HDV247</strain>
    </source>
</reference>
<sequence length="1058" mass="117539">MQKIAKQTLFSLSSLVKYPANAMGSISHLPAYGHRLLPVVIDEIARDEPDRVLFYTPRNGQPSQGYDEVTTKIFANSINRLCGWLDSQLGSPAGPKTIAYIGQNDLRYFIMMIASTKLGHRLLLSSPRNSVEGHVSLIKQSGCEFWIASSGLDHHEFLQDLQIPSVEAPELPQLLDPTPVKPYVYQKSWNEGKSDVLALLHTSGSTGLPKLVPVYLETAATVDGFHLMEPTNGKRPTGVEWTGTRQLCAMPLFHVAGICLGLYSAVFFNWTVVLPSVGPIMQHVIEDALDHISLDSAFISPSVLQDISKSPRVLEKLSKLKFITSAGGPIPQSVGDLIHPRVPIMQTMGMTEGQWLASVVTHPDEWAYYYFHPRTGVEMRPYSEDLSELVFVQNPKLSATQPVFKTFPELDIWETKDLYSRHPKHPDLWKYEMRRDDLIILSNGEKFNPLAAEGKLISHPWIAAAYLTGRGRFQTAALLYPDENSLDKSDDIITDNVWPTFEEVNKSLPAFAQIHRDFVKIVRTPFPRTPKGTLARNETEKAFTADINVIYDRSTHGKPSVHINGTTEDVVRSGIREAIETVSGLVDLKDDDNIFTRGFDSLHVIRLAGLLSSAFDQPLEVEAGTIYTNPTISQLAHTVCSHLEHGPQDKVHHSEVTREMLAKYAQAFEPPREAKEHIVLTGTTGEIGSYLLDVLCNNDKVAKVWCLNRSADAFQRQVDSAKSKGLSSSWQSKAKFVRYDVASENLGLSQDDLEEIKNEATAIIHNAWEVNFNLPLSSFEPQFIGLKSLVDVCRESRHKIRFFFVSSISAAMNWPSDLLGPVREASIPRFDAPINGYGSSKLVAEHLLSKAARSGVLSLSILRVGQVAGPVKTLGEGSIWTRRDWVPAIIDASAHLRALPLDLGSASILDWIPIDLLTEAIGQLVVPVNPVVGQENYYNLLNPRTPSWIDTLPGLKARLEASFSETFEIIPLQEWISHLRGSEKTIVKEVSEGSSETARRAQSGLKLLAFFEMLASGKEGSRGLEWAKANTLAQSSILACMEPVSSAWFDTWLKQWGY</sequence>
<dbReference type="InterPro" id="IPR036736">
    <property type="entry name" value="ACP-like_sf"/>
</dbReference>
<dbReference type="Pfam" id="PF00501">
    <property type="entry name" value="AMP-binding"/>
    <property type="match status" value="1"/>
</dbReference>
<dbReference type="Pfam" id="PF00550">
    <property type="entry name" value="PP-binding"/>
    <property type="match status" value="1"/>
</dbReference>
<dbReference type="EMBL" id="JH650969">
    <property type="protein sequence ID" value="EXA51292.1"/>
    <property type="molecule type" value="Genomic_DNA"/>
</dbReference>
<gene>
    <name evidence="5" type="ORF">FOVG_03755</name>
</gene>
<dbReference type="AlphaFoldDB" id="W9Q9M9"/>
<dbReference type="GO" id="GO:0031177">
    <property type="term" value="F:phosphopantetheine binding"/>
    <property type="evidence" value="ECO:0007669"/>
    <property type="project" value="InterPro"/>
</dbReference>
<dbReference type="InterPro" id="IPR009081">
    <property type="entry name" value="PP-bd_ACP"/>
</dbReference>
<name>W9Q9M9_FUSOX</name>
<dbReference type="Gene3D" id="3.40.50.720">
    <property type="entry name" value="NAD(P)-binding Rossmann-like Domain"/>
    <property type="match status" value="1"/>
</dbReference>
<dbReference type="InterPro" id="IPR020845">
    <property type="entry name" value="AMP-binding_CS"/>
</dbReference>
<dbReference type="InterPro" id="IPR036291">
    <property type="entry name" value="NAD(P)-bd_dom_sf"/>
</dbReference>
<evidence type="ECO:0000313" key="5">
    <source>
        <dbReference type="EMBL" id="EXA51292.1"/>
    </source>
</evidence>
<dbReference type="SUPFAM" id="SSF56801">
    <property type="entry name" value="Acetyl-CoA synthetase-like"/>
    <property type="match status" value="1"/>
</dbReference>
<dbReference type="Pfam" id="PF07993">
    <property type="entry name" value="NAD_binding_4"/>
    <property type="match status" value="1"/>
</dbReference>
<dbReference type="PROSITE" id="PS00455">
    <property type="entry name" value="AMP_BINDING"/>
    <property type="match status" value="1"/>
</dbReference>
<accession>W9Q9M9</accession>
<keyword evidence="1" id="KW-0596">Phosphopantetheine</keyword>
<dbReference type="InterPro" id="IPR000873">
    <property type="entry name" value="AMP-dep_synth/lig_dom"/>
</dbReference>
<organism evidence="5">
    <name type="scientific">Fusarium oxysporum f. sp. pisi HDV247</name>
    <dbReference type="NCBI Taxonomy" id="1080344"/>
    <lineage>
        <taxon>Eukaryota</taxon>
        <taxon>Fungi</taxon>
        <taxon>Dikarya</taxon>
        <taxon>Ascomycota</taxon>
        <taxon>Pezizomycotina</taxon>
        <taxon>Sordariomycetes</taxon>
        <taxon>Hypocreomycetidae</taxon>
        <taxon>Hypocreales</taxon>
        <taxon>Nectriaceae</taxon>
        <taxon>Fusarium</taxon>
        <taxon>Fusarium oxysporum species complex</taxon>
    </lineage>
</organism>
<evidence type="ECO:0000256" key="1">
    <source>
        <dbReference type="ARBA" id="ARBA00022450"/>
    </source>
</evidence>
<dbReference type="HOGENOM" id="CLU_002220_0_0_1"/>
<dbReference type="InterPro" id="IPR013120">
    <property type="entry name" value="FAR_NAD-bd"/>
</dbReference>
<keyword evidence="2" id="KW-0597">Phosphoprotein</keyword>
<feature type="domain" description="Carrier" evidence="4">
    <location>
        <begin position="566"/>
        <end position="643"/>
    </location>
</feature>